<keyword evidence="1" id="KW-0732">Signal</keyword>
<feature type="chain" id="PRO_5032647460" description="Lipoprotein" evidence="1">
    <location>
        <begin position="31"/>
        <end position="199"/>
    </location>
</feature>
<evidence type="ECO:0000313" key="2">
    <source>
        <dbReference type="EMBL" id="MBB5372102.1"/>
    </source>
</evidence>
<sequence>MQTTSPAPLRGKALLSLGLTALVVVGCAKPAQKAATVTPVAPVGHVYPVAVDVPPPVSAKIKFTSSQHEQIQQAFNVIGLKSALMVAALTCGEQDKYDTFMRSFQPHVLDAQHQMDAYFRKASGRTSGQRMEDNYVTQLANNQTIAGMAQGSTFCLNNNAEFQAVLTLKSPSDLDHFVTDLPPAAAAQVASATPTAPVP</sequence>
<dbReference type="EMBL" id="JACHFJ010000001">
    <property type="protein sequence ID" value="MBB5372102.1"/>
    <property type="molecule type" value="Genomic_DNA"/>
</dbReference>
<organism evidence="2 3">
    <name type="scientific">Acidocella aromatica</name>
    <dbReference type="NCBI Taxonomy" id="1303579"/>
    <lineage>
        <taxon>Bacteria</taxon>
        <taxon>Pseudomonadati</taxon>
        <taxon>Pseudomonadota</taxon>
        <taxon>Alphaproteobacteria</taxon>
        <taxon>Acetobacterales</taxon>
        <taxon>Acidocellaceae</taxon>
        <taxon>Acidocella</taxon>
    </lineage>
</organism>
<evidence type="ECO:0000256" key="1">
    <source>
        <dbReference type="SAM" id="SignalP"/>
    </source>
</evidence>
<dbReference type="Proteomes" id="UP000553706">
    <property type="component" value="Unassembled WGS sequence"/>
</dbReference>
<gene>
    <name evidence="2" type="ORF">HNP71_000326</name>
</gene>
<comment type="caution">
    <text evidence="2">The sequence shown here is derived from an EMBL/GenBank/DDBJ whole genome shotgun (WGS) entry which is preliminary data.</text>
</comment>
<proteinExistence type="predicted"/>
<name>A0A840VP67_9PROT</name>
<keyword evidence="3" id="KW-1185">Reference proteome</keyword>
<feature type="signal peptide" evidence="1">
    <location>
        <begin position="1"/>
        <end position="30"/>
    </location>
</feature>
<protein>
    <recommendedName>
        <fullName evidence="4">Lipoprotein</fullName>
    </recommendedName>
</protein>
<dbReference type="RefSeq" id="WP_183265096.1">
    <property type="nucleotide sequence ID" value="NZ_JACHFJ010000001.1"/>
</dbReference>
<accession>A0A840VP67</accession>
<dbReference type="AlphaFoldDB" id="A0A840VP67"/>
<evidence type="ECO:0000313" key="3">
    <source>
        <dbReference type="Proteomes" id="UP000553706"/>
    </source>
</evidence>
<reference evidence="2 3" key="1">
    <citation type="submission" date="2020-08" db="EMBL/GenBank/DDBJ databases">
        <title>Genomic Encyclopedia of Type Strains, Phase IV (KMG-IV): sequencing the most valuable type-strain genomes for metagenomic binning, comparative biology and taxonomic classification.</title>
        <authorList>
            <person name="Goeker M."/>
        </authorList>
    </citation>
    <scope>NUCLEOTIDE SEQUENCE [LARGE SCALE GENOMIC DNA]</scope>
    <source>
        <strain evidence="2 3">DSM 27026</strain>
    </source>
</reference>
<evidence type="ECO:0008006" key="4">
    <source>
        <dbReference type="Google" id="ProtNLM"/>
    </source>
</evidence>